<keyword evidence="5" id="KW-0732">Signal</keyword>
<accession>A0A2Z4FGY0</accession>
<evidence type="ECO:0000256" key="2">
    <source>
        <dbReference type="ARBA" id="ARBA00023136"/>
    </source>
</evidence>
<dbReference type="EMBL" id="CP030032">
    <property type="protein sequence ID" value="AWV88014.1"/>
    <property type="molecule type" value="Genomic_DNA"/>
</dbReference>
<name>A0A2Z4FGY0_9DELT</name>
<dbReference type="PRINTS" id="PR01021">
    <property type="entry name" value="OMPADOMAIN"/>
</dbReference>
<evidence type="ECO:0000313" key="7">
    <source>
        <dbReference type="EMBL" id="AWV88014.1"/>
    </source>
</evidence>
<dbReference type="PANTHER" id="PTHR30329">
    <property type="entry name" value="STATOR ELEMENT OF FLAGELLAR MOTOR COMPLEX"/>
    <property type="match status" value="1"/>
</dbReference>
<proteinExistence type="predicted"/>
<evidence type="ECO:0000313" key="8">
    <source>
        <dbReference type="Proteomes" id="UP000249799"/>
    </source>
</evidence>
<dbReference type="Proteomes" id="UP000249799">
    <property type="component" value="Chromosome"/>
</dbReference>
<feature type="signal peptide" evidence="5">
    <location>
        <begin position="1"/>
        <end position="45"/>
    </location>
</feature>
<keyword evidence="8" id="KW-1185">Reference proteome</keyword>
<sequence>MLKGVLEMENIDLNQSERSRKNTRLKSLILAGLLASLVAPASAMAQGLPGADALDEAPLADEQIEPEAPAASEVEMASDFDASNEVAADADADADADAVPALDEGAESARLNPGINTEGALGFHKMASAAPDKANTYRIGLLGMFSKGSDVIRQNDENEYLGARFVLQAQFLEYLSMNLGLETSNNVNTFGRPQSMLAQGDMHLGIRGHYQPAPGIYLAGDLTGFLPTGFESAGYQPSAMSVRPRMMMTADFGEFLPKTQGGQSIGLLGHFNFGYLFDNSANLLAEGAQPTRIERFAHQISGYDYLQIGLGLEYATQYVAPFVAWNLDIPVNPDDNICAPGAALGCVTEKGFAAYPDTLSLGLRAEPVQNLGLTAGVDIGLSSTDADGIPVTLPWQVVLGASWRIDPEPKIEYIETVVEKERVVRTAPQDGFILGTVTDADTGKPVENAVIRYRKPGEHTAQATNASGTFLSYGFAPGKEIVMSVSHPDYAPAEARQMIDGNGEVSLKIKLQSVNKSGKISGRIVDQDGKPVANARVKLSGAKNLEVTTDSNGQFNQELPAGSYTVGASAEDYMAGGRDVQVAADKTLQVNITLKPAPKEELVEVSGDQIRIKQKVFFATGKATILERSFDVLDQVASVMLTNPTIKKVAIEGHTDDVGDDAMNLKLSKERAQSVLDYLVKQGVSAERLSAEGFGETQPLVPNSSERTRSLNRRVEFKITQ</sequence>
<dbReference type="KEGG" id="bsed:DN745_01175"/>
<dbReference type="SUPFAM" id="SSF103088">
    <property type="entry name" value="OmpA-like"/>
    <property type="match status" value="1"/>
</dbReference>
<dbReference type="InterPro" id="IPR008969">
    <property type="entry name" value="CarboxyPept-like_regulatory"/>
</dbReference>
<feature type="domain" description="OmpA-like" evidence="6">
    <location>
        <begin position="605"/>
        <end position="721"/>
    </location>
</feature>
<dbReference type="OrthoDB" id="9792021at2"/>
<dbReference type="SUPFAM" id="SSF49464">
    <property type="entry name" value="Carboxypeptidase regulatory domain-like"/>
    <property type="match status" value="2"/>
</dbReference>
<organism evidence="7 8">
    <name type="scientific">Bradymonas sediminis</name>
    <dbReference type="NCBI Taxonomy" id="1548548"/>
    <lineage>
        <taxon>Bacteria</taxon>
        <taxon>Deltaproteobacteria</taxon>
        <taxon>Bradymonadales</taxon>
        <taxon>Bradymonadaceae</taxon>
        <taxon>Bradymonas</taxon>
    </lineage>
</organism>
<reference evidence="7 8" key="1">
    <citation type="submission" date="2018-06" db="EMBL/GenBank/DDBJ databases">
        <title>Lujinxingia sediminis gen. nov. sp. nov., a new facultative anaerobic member of the class Deltaproteobacteria, and proposal of Lujinxingaceae fam. nov.</title>
        <authorList>
            <person name="Guo L.-Y."/>
            <person name="Li C.-M."/>
            <person name="Wang S."/>
            <person name="Du Z.-J."/>
        </authorList>
    </citation>
    <scope>NUCLEOTIDE SEQUENCE [LARGE SCALE GENOMIC DNA]</scope>
    <source>
        <strain evidence="7 8">FA350</strain>
    </source>
</reference>
<feature type="chain" id="PRO_5016287977" description="OmpA-like domain-containing protein" evidence="5">
    <location>
        <begin position="46"/>
        <end position="721"/>
    </location>
</feature>
<evidence type="ECO:0000256" key="1">
    <source>
        <dbReference type="ARBA" id="ARBA00004442"/>
    </source>
</evidence>
<dbReference type="AlphaFoldDB" id="A0A2Z4FGY0"/>
<keyword evidence="2 4" id="KW-0472">Membrane</keyword>
<evidence type="ECO:0000259" key="6">
    <source>
        <dbReference type="PROSITE" id="PS51123"/>
    </source>
</evidence>
<dbReference type="Pfam" id="PF13620">
    <property type="entry name" value="CarboxypepD_reg"/>
    <property type="match status" value="1"/>
</dbReference>
<evidence type="ECO:0000256" key="4">
    <source>
        <dbReference type="PROSITE-ProRule" id="PRU00473"/>
    </source>
</evidence>
<dbReference type="Gene3D" id="2.60.40.1120">
    <property type="entry name" value="Carboxypeptidase-like, regulatory domain"/>
    <property type="match status" value="2"/>
</dbReference>
<gene>
    <name evidence="7" type="ORF">DN745_01175</name>
</gene>
<dbReference type="InterPro" id="IPR006665">
    <property type="entry name" value="OmpA-like"/>
</dbReference>
<evidence type="ECO:0000256" key="3">
    <source>
        <dbReference type="ARBA" id="ARBA00023237"/>
    </source>
</evidence>
<dbReference type="Gene3D" id="3.30.1330.60">
    <property type="entry name" value="OmpA-like domain"/>
    <property type="match status" value="1"/>
</dbReference>
<dbReference type="InterPro" id="IPR050330">
    <property type="entry name" value="Bact_OuterMem_StrucFunc"/>
</dbReference>
<dbReference type="PROSITE" id="PS51123">
    <property type="entry name" value="OMPA_2"/>
    <property type="match status" value="1"/>
</dbReference>
<dbReference type="Pfam" id="PF00691">
    <property type="entry name" value="OmpA"/>
    <property type="match status" value="1"/>
</dbReference>
<dbReference type="InterPro" id="IPR006664">
    <property type="entry name" value="OMP_bac"/>
</dbReference>
<comment type="subcellular location">
    <subcellularLocation>
        <location evidence="1">Cell outer membrane</location>
    </subcellularLocation>
</comment>
<evidence type="ECO:0000256" key="5">
    <source>
        <dbReference type="SAM" id="SignalP"/>
    </source>
</evidence>
<dbReference type="GO" id="GO:0009279">
    <property type="term" value="C:cell outer membrane"/>
    <property type="evidence" value="ECO:0007669"/>
    <property type="project" value="UniProtKB-SubCell"/>
</dbReference>
<protein>
    <recommendedName>
        <fullName evidence="6">OmpA-like domain-containing protein</fullName>
    </recommendedName>
</protein>
<dbReference type="InterPro" id="IPR036737">
    <property type="entry name" value="OmpA-like_sf"/>
</dbReference>
<dbReference type="PANTHER" id="PTHR30329:SF21">
    <property type="entry name" value="LIPOPROTEIN YIAD-RELATED"/>
    <property type="match status" value="1"/>
</dbReference>
<dbReference type="CDD" id="cd07185">
    <property type="entry name" value="OmpA_C-like"/>
    <property type="match status" value="1"/>
</dbReference>
<keyword evidence="3" id="KW-0998">Cell outer membrane</keyword>